<evidence type="ECO:0000313" key="1">
    <source>
        <dbReference type="EMBL" id="NJB72308.1"/>
    </source>
</evidence>
<proteinExistence type="predicted"/>
<dbReference type="RefSeq" id="WP_167965207.1">
    <property type="nucleotide sequence ID" value="NZ_JAATJJ010000002.1"/>
</dbReference>
<evidence type="ECO:0000313" key="2">
    <source>
        <dbReference type="Proteomes" id="UP000590442"/>
    </source>
</evidence>
<dbReference type="AlphaFoldDB" id="A0A846QWF1"/>
<protein>
    <submittedName>
        <fullName evidence="1">Uncharacterized protein</fullName>
    </submittedName>
</protein>
<name>A0A846QWF1_9FLAO</name>
<reference evidence="1 2" key="1">
    <citation type="submission" date="2020-03" db="EMBL/GenBank/DDBJ databases">
        <title>Genomic Encyclopedia of Type Strains, Phase IV (KMG-IV): sequencing the most valuable type-strain genomes for metagenomic binning, comparative biology and taxonomic classification.</title>
        <authorList>
            <person name="Goeker M."/>
        </authorList>
    </citation>
    <scope>NUCLEOTIDE SEQUENCE [LARGE SCALE GENOMIC DNA]</scope>
    <source>
        <strain evidence="1 2">DSM 29762</strain>
    </source>
</reference>
<accession>A0A846QWF1</accession>
<keyword evidence="2" id="KW-1185">Reference proteome</keyword>
<comment type="caution">
    <text evidence="1">The sequence shown here is derived from an EMBL/GenBank/DDBJ whole genome shotgun (WGS) entry which is preliminary data.</text>
</comment>
<gene>
    <name evidence="1" type="ORF">GGR42_002799</name>
</gene>
<dbReference type="Proteomes" id="UP000590442">
    <property type="component" value="Unassembled WGS sequence"/>
</dbReference>
<sequence>MATDGTKIIDGDTAHDTYWGIMDLYDSEAGLEMILNEFPLEQPDYFDAFDNEIYVTSCGLAYWEIGLMTAERIEYIENIISKNACVNEWTKLSEKEGKSRKSVLTRFLNKIKKENTKIRKPKKYRKISNFIFNENDILSFKLKDNSYRSLICMKIDQYRGNCNYWFVPTIYKSFEKPTEKSITKEMILGRTIGSGYDKETTRKEQPGIEIIWDYVGGNPKFFFGFVIDAVEHKDLLKFKDAFEKVGSINIIDGLKKTGSFGYSENFERFEERYDDLDKQISIFGYKKYPVEIMIKK</sequence>
<dbReference type="EMBL" id="JAATJJ010000002">
    <property type="protein sequence ID" value="NJB72308.1"/>
    <property type="molecule type" value="Genomic_DNA"/>
</dbReference>
<organism evidence="1 2">
    <name type="scientific">Saonia flava</name>
    <dbReference type="NCBI Taxonomy" id="523696"/>
    <lineage>
        <taxon>Bacteria</taxon>
        <taxon>Pseudomonadati</taxon>
        <taxon>Bacteroidota</taxon>
        <taxon>Flavobacteriia</taxon>
        <taxon>Flavobacteriales</taxon>
        <taxon>Flavobacteriaceae</taxon>
        <taxon>Saonia</taxon>
    </lineage>
</organism>